<dbReference type="Gramene" id="mRNA:HanXRQr2_Chr15g0677891">
    <property type="protein sequence ID" value="CDS:HanXRQr2_Chr15g0677891.1"/>
    <property type="gene ID" value="HanXRQr2_Chr15g0677891"/>
</dbReference>
<reference evidence="2" key="1">
    <citation type="journal article" date="2017" name="Nature">
        <title>The sunflower genome provides insights into oil metabolism, flowering and Asterid evolution.</title>
        <authorList>
            <person name="Badouin H."/>
            <person name="Gouzy J."/>
            <person name="Grassa C.J."/>
            <person name="Murat F."/>
            <person name="Staton S.E."/>
            <person name="Cottret L."/>
            <person name="Lelandais-Briere C."/>
            <person name="Owens G.L."/>
            <person name="Carrere S."/>
            <person name="Mayjonade B."/>
            <person name="Legrand L."/>
            <person name="Gill N."/>
            <person name="Kane N.C."/>
            <person name="Bowers J.E."/>
            <person name="Hubner S."/>
            <person name="Bellec A."/>
            <person name="Berard A."/>
            <person name="Berges H."/>
            <person name="Blanchet N."/>
            <person name="Boniface M.C."/>
            <person name="Brunel D."/>
            <person name="Catrice O."/>
            <person name="Chaidir N."/>
            <person name="Claudel C."/>
            <person name="Donnadieu C."/>
            <person name="Faraut T."/>
            <person name="Fievet G."/>
            <person name="Helmstetter N."/>
            <person name="King M."/>
            <person name="Knapp S.J."/>
            <person name="Lai Z."/>
            <person name="Le Paslier M.C."/>
            <person name="Lippi Y."/>
            <person name="Lorenzon L."/>
            <person name="Mandel J.R."/>
            <person name="Marage G."/>
            <person name="Marchand G."/>
            <person name="Marquand E."/>
            <person name="Bret-Mestries E."/>
            <person name="Morien E."/>
            <person name="Nambeesan S."/>
            <person name="Nguyen T."/>
            <person name="Pegot-Espagnet P."/>
            <person name="Pouilly N."/>
            <person name="Raftis F."/>
            <person name="Sallet E."/>
            <person name="Schiex T."/>
            <person name="Thomas J."/>
            <person name="Vandecasteele C."/>
            <person name="Vares D."/>
            <person name="Vear F."/>
            <person name="Vautrin S."/>
            <person name="Crespi M."/>
            <person name="Mangin B."/>
            <person name="Burke J.M."/>
            <person name="Salse J."/>
            <person name="Munos S."/>
            <person name="Vincourt P."/>
            <person name="Rieseberg L.H."/>
            <person name="Langlade N.B."/>
        </authorList>
    </citation>
    <scope>NUCLEOTIDE SEQUENCE</scope>
    <source>
        <tissue evidence="2">Leaves</tissue>
    </source>
</reference>
<reference evidence="2" key="2">
    <citation type="submission" date="2020-06" db="EMBL/GenBank/DDBJ databases">
        <title>Helianthus annuus Genome sequencing and assembly Release 2.</title>
        <authorList>
            <person name="Gouzy J."/>
            <person name="Langlade N."/>
            <person name="Munos S."/>
        </authorList>
    </citation>
    <scope>NUCLEOTIDE SEQUENCE</scope>
    <source>
        <tissue evidence="2">Leaves</tissue>
    </source>
</reference>
<accession>A0A9K3DYZ0</accession>
<keyword evidence="3" id="KW-1185">Reference proteome</keyword>
<dbReference type="Proteomes" id="UP000215914">
    <property type="component" value="Unassembled WGS sequence"/>
</dbReference>
<evidence type="ECO:0000256" key="1">
    <source>
        <dbReference type="SAM" id="Phobius"/>
    </source>
</evidence>
<keyword evidence="1" id="KW-0812">Transmembrane</keyword>
<dbReference type="AlphaFoldDB" id="A0A9K3DYZ0"/>
<feature type="transmembrane region" description="Helical" evidence="1">
    <location>
        <begin position="38"/>
        <end position="57"/>
    </location>
</feature>
<keyword evidence="1" id="KW-1133">Transmembrane helix</keyword>
<gene>
    <name evidence="2" type="ORF">HanXRQr2_Chr15g0677891</name>
</gene>
<name>A0A9K3DYZ0_HELAN</name>
<sequence>MDQQASSSSTALLLTGGAQNKLCMQLAESSGVIIKSPWVGILMAFINMTIWGLVRALRWKIIGLY</sequence>
<proteinExistence type="predicted"/>
<comment type="caution">
    <text evidence="2">The sequence shown here is derived from an EMBL/GenBank/DDBJ whole genome shotgun (WGS) entry which is preliminary data.</text>
</comment>
<protein>
    <submittedName>
        <fullName evidence="2">Uncharacterized protein</fullName>
    </submittedName>
</protein>
<dbReference type="EMBL" id="MNCJ02000330">
    <property type="protein sequence ID" value="KAF5763232.1"/>
    <property type="molecule type" value="Genomic_DNA"/>
</dbReference>
<organism evidence="2 3">
    <name type="scientific">Helianthus annuus</name>
    <name type="common">Common sunflower</name>
    <dbReference type="NCBI Taxonomy" id="4232"/>
    <lineage>
        <taxon>Eukaryota</taxon>
        <taxon>Viridiplantae</taxon>
        <taxon>Streptophyta</taxon>
        <taxon>Embryophyta</taxon>
        <taxon>Tracheophyta</taxon>
        <taxon>Spermatophyta</taxon>
        <taxon>Magnoliopsida</taxon>
        <taxon>eudicotyledons</taxon>
        <taxon>Gunneridae</taxon>
        <taxon>Pentapetalae</taxon>
        <taxon>asterids</taxon>
        <taxon>campanulids</taxon>
        <taxon>Asterales</taxon>
        <taxon>Asteraceae</taxon>
        <taxon>Asteroideae</taxon>
        <taxon>Heliantheae alliance</taxon>
        <taxon>Heliantheae</taxon>
        <taxon>Helianthus</taxon>
    </lineage>
</organism>
<evidence type="ECO:0000313" key="3">
    <source>
        <dbReference type="Proteomes" id="UP000215914"/>
    </source>
</evidence>
<evidence type="ECO:0000313" key="2">
    <source>
        <dbReference type="EMBL" id="KAF5763232.1"/>
    </source>
</evidence>
<keyword evidence="1" id="KW-0472">Membrane</keyword>